<dbReference type="Proteomes" id="UP001175000">
    <property type="component" value="Unassembled WGS sequence"/>
</dbReference>
<comment type="caution">
    <text evidence="3">The sequence shown here is derived from an EMBL/GenBank/DDBJ whole genome shotgun (WGS) entry which is preliminary data.</text>
</comment>
<accession>A0AA40C125</accession>
<sequence length="109" mass="11753">MKLNILAFTVAMLALGVAAAPTPDEEKREAMKEAMKRAPEPEKVHGFNLRGPFPSPRAFTVEGASKVEDFDVRDRFEIGTILGSPIAAIQAGVDTAAPTVETNYLQPEV</sequence>
<keyword evidence="2" id="KW-0732">Signal</keyword>
<proteinExistence type="predicted"/>
<organism evidence="3 4">
    <name type="scientific">Immersiella caudata</name>
    <dbReference type="NCBI Taxonomy" id="314043"/>
    <lineage>
        <taxon>Eukaryota</taxon>
        <taxon>Fungi</taxon>
        <taxon>Dikarya</taxon>
        <taxon>Ascomycota</taxon>
        <taxon>Pezizomycotina</taxon>
        <taxon>Sordariomycetes</taxon>
        <taxon>Sordariomycetidae</taxon>
        <taxon>Sordariales</taxon>
        <taxon>Lasiosphaeriaceae</taxon>
        <taxon>Immersiella</taxon>
    </lineage>
</organism>
<name>A0AA40C125_9PEZI</name>
<feature type="signal peptide" evidence="2">
    <location>
        <begin position="1"/>
        <end position="19"/>
    </location>
</feature>
<evidence type="ECO:0000256" key="2">
    <source>
        <dbReference type="SAM" id="SignalP"/>
    </source>
</evidence>
<evidence type="ECO:0000256" key="1">
    <source>
        <dbReference type="SAM" id="MobiDB-lite"/>
    </source>
</evidence>
<protein>
    <submittedName>
        <fullName evidence="3">Uncharacterized protein</fullName>
    </submittedName>
</protein>
<feature type="region of interest" description="Disordered" evidence="1">
    <location>
        <begin position="21"/>
        <end position="51"/>
    </location>
</feature>
<evidence type="ECO:0000313" key="4">
    <source>
        <dbReference type="Proteomes" id="UP001175000"/>
    </source>
</evidence>
<reference evidence="3" key="1">
    <citation type="submission" date="2023-06" db="EMBL/GenBank/DDBJ databases">
        <title>Genome-scale phylogeny and comparative genomics of the fungal order Sordariales.</title>
        <authorList>
            <consortium name="Lawrence Berkeley National Laboratory"/>
            <person name="Hensen N."/>
            <person name="Bonometti L."/>
            <person name="Westerberg I."/>
            <person name="Brannstrom I.O."/>
            <person name="Guillou S."/>
            <person name="Cros-Aarteil S."/>
            <person name="Calhoun S."/>
            <person name="Haridas S."/>
            <person name="Kuo A."/>
            <person name="Mondo S."/>
            <person name="Pangilinan J."/>
            <person name="Riley R."/>
            <person name="Labutti K."/>
            <person name="Andreopoulos B."/>
            <person name="Lipzen A."/>
            <person name="Chen C."/>
            <person name="Yanf M."/>
            <person name="Daum C."/>
            <person name="Ng V."/>
            <person name="Clum A."/>
            <person name="Steindorff A."/>
            <person name="Ohm R."/>
            <person name="Martin F."/>
            <person name="Silar P."/>
            <person name="Natvig D."/>
            <person name="Lalanne C."/>
            <person name="Gautier V."/>
            <person name="Ament-Velasquez S.L."/>
            <person name="Kruys A."/>
            <person name="Hutchinson M.I."/>
            <person name="Powell A.J."/>
            <person name="Barry K."/>
            <person name="Miller A.N."/>
            <person name="Grigoriev I.V."/>
            <person name="Debuchy R."/>
            <person name="Gladieux P."/>
            <person name="Thoren M.H."/>
            <person name="Johannesson H."/>
        </authorList>
    </citation>
    <scope>NUCLEOTIDE SEQUENCE</scope>
    <source>
        <strain evidence="3">CBS 606.72</strain>
    </source>
</reference>
<dbReference type="EMBL" id="JAULSU010000004">
    <property type="protein sequence ID" value="KAK0620809.1"/>
    <property type="molecule type" value="Genomic_DNA"/>
</dbReference>
<feature type="compositionally biased region" description="Basic and acidic residues" evidence="1">
    <location>
        <begin position="24"/>
        <end position="45"/>
    </location>
</feature>
<gene>
    <name evidence="3" type="ORF">B0T14DRAFT_567531</name>
</gene>
<keyword evidence="4" id="KW-1185">Reference proteome</keyword>
<feature type="chain" id="PRO_5041207019" evidence="2">
    <location>
        <begin position="20"/>
        <end position="109"/>
    </location>
</feature>
<evidence type="ECO:0000313" key="3">
    <source>
        <dbReference type="EMBL" id="KAK0620809.1"/>
    </source>
</evidence>
<dbReference type="AlphaFoldDB" id="A0AA40C125"/>